<keyword evidence="2" id="KW-1185">Reference proteome</keyword>
<name>A0ABX4BLS4_FLAFR</name>
<organism evidence="1 2">
    <name type="scientific">Flavobacterium frigidimaris</name>
    <dbReference type="NCBI Taxonomy" id="262320"/>
    <lineage>
        <taxon>Bacteria</taxon>
        <taxon>Pseudomonadati</taxon>
        <taxon>Bacteroidota</taxon>
        <taxon>Flavobacteriia</taxon>
        <taxon>Flavobacteriales</taxon>
        <taxon>Flavobacteriaceae</taxon>
        <taxon>Flavobacterium</taxon>
    </lineage>
</organism>
<evidence type="ECO:0000313" key="1">
    <source>
        <dbReference type="EMBL" id="OXA76331.1"/>
    </source>
</evidence>
<dbReference type="RefSeq" id="WP_074656346.1">
    <property type="nucleotide sequence ID" value="NZ_MUGV01000038.1"/>
</dbReference>
<dbReference type="Proteomes" id="UP000198382">
    <property type="component" value="Unassembled WGS sequence"/>
</dbReference>
<sequence>MNKIIILLLLILVTLPINAQKVNFPKYPIYNEEYGYVVQDFTNTYEDLANLKDKNQIKTLLQNILLFYTNKYHKSNTSHTKLYFSNGKVQKNVIFYGITEDTLYAERVYRNDTLVNILEFDNNQDLGYGSKYTFEKGKLVKTINNHLEKNRKRNNYSKYNNGINTTEYIFKDNALVKIENMEQAAGYPRVNVEYLYHDKDILEVKYIKQLNSIAILSLRKITNEEENVFNYSYARVENLLVENIDYNFLMDYLMKNTSEKVTKKFDASGNLIFEKENSSIQKKIYLNDLIKEIKFYDNKNIESNAIKYTYNKQNQILERVEVQKNGSLDRREQNTYNAFGDLITEKIELLTDNKPFHTSIYIYQYVYDKHNNWIEKKKFLSKEPMTLVKRTIEYTN</sequence>
<reference evidence="1 2" key="1">
    <citation type="submission" date="2016-11" db="EMBL/GenBank/DDBJ databases">
        <title>Whole genomes of Flavobacteriaceae.</title>
        <authorList>
            <person name="Stine C."/>
            <person name="Li C."/>
            <person name="Tadesse D."/>
        </authorList>
    </citation>
    <scope>NUCLEOTIDE SEQUENCE [LARGE SCALE GENOMIC DNA]</scope>
    <source>
        <strain evidence="1 2">DSM 15937</strain>
    </source>
</reference>
<proteinExistence type="predicted"/>
<dbReference type="EMBL" id="MUGV01000038">
    <property type="protein sequence ID" value="OXA76331.1"/>
    <property type="molecule type" value="Genomic_DNA"/>
</dbReference>
<evidence type="ECO:0000313" key="2">
    <source>
        <dbReference type="Proteomes" id="UP000198382"/>
    </source>
</evidence>
<protein>
    <recommendedName>
        <fullName evidence="3">YD repeat-containing protein</fullName>
    </recommendedName>
</protein>
<gene>
    <name evidence="1" type="ORF">B0A65_19320</name>
</gene>
<comment type="caution">
    <text evidence="1">The sequence shown here is derived from an EMBL/GenBank/DDBJ whole genome shotgun (WGS) entry which is preliminary data.</text>
</comment>
<accession>A0ABX4BLS4</accession>
<evidence type="ECO:0008006" key="3">
    <source>
        <dbReference type="Google" id="ProtNLM"/>
    </source>
</evidence>